<dbReference type="Gene3D" id="3.20.20.190">
    <property type="entry name" value="Phosphatidylinositol (PI) phosphodiesterase"/>
    <property type="match status" value="1"/>
</dbReference>
<dbReference type="Pfam" id="PF03009">
    <property type="entry name" value="GDPD"/>
    <property type="match status" value="1"/>
</dbReference>
<dbReference type="InterPro" id="IPR030395">
    <property type="entry name" value="GP_PDE_dom"/>
</dbReference>
<dbReference type="SUPFAM" id="SSF51695">
    <property type="entry name" value="PLC-like phosphodiesterases"/>
    <property type="match status" value="1"/>
</dbReference>
<protein>
    <submittedName>
        <fullName evidence="2">Glycerophosphodiester phosphodiesterase</fullName>
    </submittedName>
</protein>
<dbReference type="GO" id="GO:0008081">
    <property type="term" value="F:phosphoric diester hydrolase activity"/>
    <property type="evidence" value="ECO:0007669"/>
    <property type="project" value="InterPro"/>
</dbReference>
<dbReference type="AlphaFoldDB" id="A0A7Y0K9K6"/>
<dbReference type="PANTHER" id="PTHR46211">
    <property type="entry name" value="GLYCEROPHOSPHORYL DIESTER PHOSPHODIESTERASE"/>
    <property type="match status" value="1"/>
</dbReference>
<dbReference type="GO" id="GO:0006629">
    <property type="term" value="P:lipid metabolic process"/>
    <property type="evidence" value="ECO:0007669"/>
    <property type="project" value="InterPro"/>
</dbReference>
<dbReference type="InterPro" id="IPR017946">
    <property type="entry name" value="PLC-like_Pdiesterase_TIM-brl"/>
</dbReference>
<dbReference type="Proteomes" id="UP000588491">
    <property type="component" value="Unassembled WGS sequence"/>
</dbReference>
<gene>
    <name evidence="2" type="ORF">HHU08_15465</name>
</gene>
<reference evidence="2 3" key="1">
    <citation type="submission" date="2020-04" db="EMBL/GenBank/DDBJ databases">
        <title>Bacillus sp. UniB3 isolated from commercial digestive syrup.</title>
        <authorList>
            <person name="Thorat V."/>
            <person name="Kirdat K."/>
            <person name="Tiwarekar B."/>
            <person name="Yadav A."/>
        </authorList>
    </citation>
    <scope>NUCLEOTIDE SEQUENCE [LARGE SCALE GENOMIC DNA]</scope>
    <source>
        <strain evidence="2 3">UniB3</strain>
    </source>
</reference>
<name>A0A7Y0K9K6_9BACI</name>
<evidence type="ECO:0000259" key="1">
    <source>
        <dbReference type="PROSITE" id="PS51704"/>
    </source>
</evidence>
<proteinExistence type="predicted"/>
<organism evidence="2 3">
    <name type="scientific">Niallia alba</name>
    <dbReference type="NCBI Taxonomy" id="2729105"/>
    <lineage>
        <taxon>Bacteria</taxon>
        <taxon>Bacillati</taxon>
        <taxon>Bacillota</taxon>
        <taxon>Bacilli</taxon>
        <taxon>Bacillales</taxon>
        <taxon>Bacillaceae</taxon>
        <taxon>Niallia</taxon>
    </lineage>
</organism>
<accession>A0A7Y0K9K6</accession>
<keyword evidence="3" id="KW-1185">Reference proteome</keyword>
<evidence type="ECO:0000313" key="3">
    <source>
        <dbReference type="Proteomes" id="UP000588491"/>
    </source>
</evidence>
<dbReference type="PROSITE" id="PS51704">
    <property type="entry name" value="GP_PDE"/>
    <property type="match status" value="1"/>
</dbReference>
<sequence length="240" mass="27464">MTKIFAHRGFSANYPENTMIAFVEAEKAKADGIEIDIQMTKDGEIVIIHDEKVDRTTNGSGFVQQLSYKELRALNAGHRFKYSNKESIPTLSELFEWMQGNSIICNIEMKNNKISYEGMEEKTINLIRQYGFEKRIIFSSFNHYSLVHSYRIAPEIETAPLLSDGIYQPWIYANAINAKGFHPNYKRLNGEIIRASESNNIKVRAYTVNNSKTMRALMKEGISAIITDEPIIAREILTQL</sequence>
<dbReference type="EMBL" id="JABBPK010000001">
    <property type="protein sequence ID" value="NMO78383.1"/>
    <property type="molecule type" value="Genomic_DNA"/>
</dbReference>
<feature type="domain" description="GP-PDE" evidence="1">
    <location>
        <begin position="2"/>
        <end position="237"/>
    </location>
</feature>
<dbReference type="PANTHER" id="PTHR46211:SF1">
    <property type="entry name" value="GLYCEROPHOSPHODIESTER PHOSPHODIESTERASE, CYTOPLASMIC"/>
    <property type="match status" value="1"/>
</dbReference>
<evidence type="ECO:0000313" key="2">
    <source>
        <dbReference type="EMBL" id="NMO78383.1"/>
    </source>
</evidence>
<comment type="caution">
    <text evidence="2">The sequence shown here is derived from an EMBL/GenBank/DDBJ whole genome shotgun (WGS) entry which is preliminary data.</text>
</comment>
<dbReference type="CDD" id="cd08563">
    <property type="entry name" value="GDPD_TtGDE_like"/>
    <property type="match status" value="1"/>
</dbReference>
<dbReference type="RefSeq" id="WP_016203254.1">
    <property type="nucleotide sequence ID" value="NZ_JABBPK010000001.1"/>
</dbReference>